<protein>
    <submittedName>
        <fullName evidence="2">Uncharacterized protein</fullName>
    </submittedName>
</protein>
<evidence type="ECO:0000313" key="2">
    <source>
        <dbReference type="EMBL" id="WIA09933.1"/>
    </source>
</evidence>
<organism evidence="2 3">
    <name type="scientific">Tetradesmus obliquus</name>
    <name type="common">Green alga</name>
    <name type="synonym">Acutodesmus obliquus</name>
    <dbReference type="NCBI Taxonomy" id="3088"/>
    <lineage>
        <taxon>Eukaryota</taxon>
        <taxon>Viridiplantae</taxon>
        <taxon>Chlorophyta</taxon>
        <taxon>core chlorophytes</taxon>
        <taxon>Chlorophyceae</taxon>
        <taxon>CS clade</taxon>
        <taxon>Sphaeropleales</taxon>
        <taxon>Scenedesmaceae</taxon>
        <taxon>Tetradesmus</taxon>
    </lineage>
</organism>
<keyword evidence="3" id="KW-1185">Reference proteome</keyword>
<dbReference type="InterPro" id="IPR006597">
    <property type="entry name" value="Sel1-like"/>
</dbReference>
<dbReference type="SMART" id="SM00671">
    <property type="entry name" value="SEL1"/>
    <property type="match status" value="2"/>
</dbReference>
<dbReference type="Gene3D" id="1.25.40.10">
    <property type="entry name" value="Tetratricopeptide repeat domain"/>
    <property type="match status" value="1"/>
</dbReference>
<gene>
    <name evidence="2" type="ORF">OEZ85_010146</name>
</gene>
<name>A0ABY8TR51_TETOB</name>
<evidence type="ECO:0000256" key="1">
    <source>
        <dbReference type="SAM" id="MobiDB-lite"/>
    </source>
</evidence>
<dbReference type="InterPro" id="IPR011990">
    <property type="entry name" value="TPR-like_helical_dom_sf"/>
</dbReference>
<accession>A0ABY8TR51</accession>
<feature type="region of interest" description="Disordered" evidence="1">
    <location>
        <begin position="186"/>
        <end position="213"/>
    </location>
</feature>
<evidence type="ECO:0000313" key="3">
    <source>
        <dbReference type="Proteomes" id="UP001244341"/>
    </source>
</evidence>
<dbReference type="SUPFAM" id="SSF81901">
    <property type="entry name" value="HCP-like"/>
    <property type="match status" value="1"/>
</dbReference>
<dbReference type="Proteomes" id="UP001244341">
    <property type="component" value="Chromosome 2b"/>
</dbReference>
<reference evidence="2 3" key="1">
    <citation type="submission" date="2023-05" db="EMBL/GenBank/DDBJ databases">
        <title>A 100% complete, gapless, phased diploid assembly of the Scenedesmus obliquus UTEX 3031 genome.</title>
        <authorList>
            <person name="Biondi T.C."/>
            <person name="Hanschen E.R."/>
            <person name="Kwon T."/>
            <person name="Eng W."/>
            <person name="Kruse C.P.S."/>
            <person name="Koehler S.I."/>
            <person name="Kunde Y."/>
            <person name="Gleasner C.D."/>
            <person name="You Mak K.T."/>
            <person name="Polle J."/>
            <person name="Hovde B.T."/>
            <person name="Starkenburg S.R."/>
        </authorList>
    </citation>
    <scope>NUCLEOTIDE SEQUENCE [LARGE SCALE GENOMIC DNA]</scope>
    <source>
        <strain evidence="2 3">DOE0152z</strain>
    </source>
</reference>
<dbReference type="EMBL" id="CP126209">
    <property type="protein sequence ID" value="WIA09933.1"/>
    <property type="molecule type" value="Genomic_DNA"/>
</dbReference>
<feature type="compositionally biased region" description="Polar residues" evidence="1">
    <location>
        <begin position="195"/>
        <end position="213"/>
    </location>
</feature>
<proteinExistence type="predicted"/>
<sequence>MVQQDSSEDLVAAALACMPDYQRAWALLQQAAGASGEACHLLGQLCEQGLGLPAADYEQAAAWYGHGAALQHAASAHALAFALENGLGVTRDLAAALDCERIDRLPGAFVVKMETLDIYDTQKGITSSAGNVSSWNAGTWSMASSSGSNTSSIGGSSSNASSWVPQWAAQQINAAWNYVERVISSTGGAPEEGMPSSSMDSEAQEHLQTWQAGSSAPGQLSWATVLPQAIPQGLRCLQSKVPQLLALQRHDPLDLPVTAQHAYQLTAEAAERGRACSSGGRTSLPGFPSW</sequence>